<accession>A0ABT2M459</accession>
<dbReference type="PANTHER" id="PTHR12993:SF11">
    <property type="entry name" value="N-ACETYLGLUCOSAMINYL-PHOSPHATIDYLINOSITOL DE-N-ACETYLASE"/>
    <property type="match status" value="1"/>
</dbReference>
<dbReference type="Pfam" id="PF02585">
    <property type="entry name" value="PIG-L"/>
    <property type="match status" value="1"/>
</dbReference>
<dbReference type="InterPro" id="IPR003737">
    <property type="entry name" value="GlcNAc_PI_deacetylase-related"/>
</dbReference>
<protein>
    <submittedName>
        <fullName evidence="1">PIG-L family deacetylase</fullName>
    </submittedName>
</protein>
<dbReference type="InterPro" id="IPR024078">
    <property type="entry name" value="LmbE-like_dom_sf"/>
</dbReference>
<name>A0ABT2M459_9FIRM</name>
<dbReference type="SUPFAM" id="SSF102588">
    <property type="entry name" value="LmbE-like"/>
    <property type="match status" value="1"/>
</dbReference>
<gene>
    <name evidence="1" type="ORF">N5B56_11465</name>
</gene>
<comment type="caution">
    <text evidence="1">The sequence shown here is derived from an EMBL/GenBank/DDBJ whole genome shotgun (WGS) entry which is preliminary data.</text>
</comment>
<evidence type="ECO:0000313" key="2">
    <source>
        <dbReference type="Proteomes" id="UP001431199"/>
    </source>
</evidence>
<keyword evidence="2" id="KW-1185">Reference proteome</keyword>
<dbReference type="Gene3D" id="3.40.50.10320">
    <property type="entry name" value="LmbE-like"/>
    <property type="match status" value="1"/>
</dbReference>
<dbReference type="Proteomes" id="UP001431199">
    <property type="component" value="Unassembled WGS sequence"/>
</dbReference>
<proteinExistence type="predicted"/>
<dbReference type="EMBL" id="JAODBU010000012">
    <property type="protein sequence ID" value="MCT7399691.1"/>
    <property type="molecule type" value="Genomic_DNA"/>
</dbReference>
<evidence type="ECO:0000313" key="1">
    <source>
        <dbReference type="EMBL" id="MCT7399691.1"/>
    </source>
</evidence>
<sequence>MQLDIFKNKKILVIVPHPDDEINLAGALIASANNIAESIHTAVMTNGDYYGMYSRRLMEIDGSIRKLGIVSENLIYLGYPEADFASADFEGGKNIISYRGLKHTYALKEKPEYHWLKTGEHALINYKNIKSDIEALISDIQPDIIVYNGNDKHEAHILLCNIVEAIIKESPQIVGLALKGFCYETAWKAPRDYYAQNILSCCRGNVTNIYDKEWGQRMRFPVDKTCRSRVIWNNKIYKALNEHASQIATINAKSIINSDFCYWISARNIDIQPYIKLCFKEDFVYDLKIKRDVELNEILVYEYDGEKSRIRPLNEFIVKTSGDIVYEKGKLKWKGKRRKGKIFVETKDGKSDDNIGIELISSYKSIINKCCRNLEKIIDKIWFITYRKMYRYFLKVYCIKKENLDDKTNYNM</sequence>
<dbReference type="PANTHER" id="PTHR12993">
    <property type="entry name" value="N-ACETYLGLUCOSAMINYL-PHOSPHATIDYLINOSITOL DE-N-ACETYLASE-RELATED"/>
    <property type="match status" value="1"/>
</dbReference>
<dbReference type="RefSeq" id="WP_260979006.1">
    <property type="nucleotide sequence ID" value="NZ_JAODBU010000012.1"/>
</dbReference>
<organism evidence="1 2">
    <name type="scientific">Eubacterium album</name>
    <dbReference type="NCBI Taxonomy" id="2978477"/>
    <lineage>
        <taxon>Bacteria</taxon>
        <taxon>Bacillati</taxon>
        <taxon>Bacillota</taxon>
        <taxon>Clostridia</taxon>
        <taxon>Eubacteriales</taxon>
        <taxon>Eubacteriaceae</taxon>
        <taxon>Eubacterium</taxon>
    </lineage>
</organism>
<reference evidence="1" key="1">
    <citation type="submission" date="2022-09" db="EMBL/GenBank/DDBJ databases">
        <title>Eubacterium sp. LFL-14 isolated from human feces.</title>
        <authorList>
            <person name="Liu F."/>
        </authorList>
    </citation>
    <scope>NUCLEOTIDE SEQUENCE</scope>
    <source>
        <strain evidence="1">LFL-14</strain>
    </source>
</reference>